<dbReference type="InterPro" id="IPR042175">
    <property type="entry name" value="Cell/Rod_MreC_2"/>
</dbReference>
<reference evidence="2 3" key="1">
    <citation type="submission" date="2020-10" db="EMBL/GenBank/DDBJ databases">
        <title>Campylobacter and Helicobacter PacBio genomes.</title>
        <authorList>
            <person name="Lane C."/>
        </authorList>
    </citation>
    <scope>NUCLEOTIDE SEQUENCE [LARGE SCALE GENOMIC DNA]</scope>
    <source>
        <strain evidence="2 3">2016D-0077</strain>
    </source>
</reference>
<dbReference type="OrthoDB" id="5372414at2"/>
<evidence type="ECO:0000313" key="2">
    <source>
        <dbReference type="EMBL" id="QOQ87760.1"/>
    </source>
</evidence>
<dbReference type="InterPro" id="IPR055342">
    <property type="entry name" value="MreC_beta-barrel_core"/>
</dbReference>
<dbReference type="Gene3D" id="2.40.10.350">
    <property type="entry name" value="Rod shape-determining protein MreC, domain 2"/>
    <property type="match status" value="1"/>
</dbReference>
<dbReference type="Pfam" id="PF04085">
    <property type="entry name" value="MreC"/>
    <property type="match status" value="1"/>
</dbReference>
<sequence length="249" mass="27669">MSKIKPLIFIAILVFVSLYFGSAIQSKSVGVSSQVVSFFKDVKDIISFKITQHIHKNRQVRELTAENKELEKRALLLNTFAYELNQILKDTNSLQFSPNAVLIRTTSYVNISDYSKFWVDFKGFKDGEIYGVIYGGNSAGIVVSKDNNPMLVLQNDPLSSFSVSIGFDEIPAVAVGDGVNLIAKFIPQWLSPNVGDEVFTSGLDEIFFAGVPVGVVKEVIDEDLYKSAVIEPYFKENSPAFLYAVTKVR</sequence>
<gene>
    <name evidence="2" type="primary">mreC</name>
    <name evidence="2" type="ORF">IMC76_02830</name>
</gene>
<accession>A0A7M1LH37</accession>
<dbReference type="AlphaFoldDB" id="A0A7M1LH37"/>
<dbReference type="Proteomes" id="UP000594749">
    <property type="component" value="Chromosome"/>
</dbReference>
<dbReference type="RefSeq" id="WP_025802478.1">
    <property type="nucleotide sequence ID" value="NZ_CP053842.1"/>
</dbReference>
<proteinExistence type="predicted"/>
<keyword evidence="3" id="KW-1185">Reference proteome</keyword>
<dbReference type="NCBIfam" id="NF010507">
    <property type="entry name" value="PRK13922.10-6"/>
    <property type="match status" value="1"/>
</dbReference>
<organism evidence="2 3">
    <name type="scientific">Campylobacter corcagiensis</name>
    <dbReference type="NCBI Taxonomy" id="1448857"/>
    <lineage>
        <taxon>Bacteria</taxon>
        <taxon>Pseudomonadati</taxon>
        <taxon>Campylobacterota</taxon>
        <taxon>Epsilonproteobacteria</taxon>
        <taxon>Campylobacterales</taxon>
        <taxon>Campylobacteraceae</taxon>
        <taxon>Campylobacter</taxon>
    </lineage>
</organism>
<name>A0A7M1LH37_9BACT</name>
<feature type="domain" description="Rod shape-determining protein MreC beta-barrel core" evidence="1">
    <location>
        <begin position="151"/>
        <end position="235"/>
    </location>
</feature>
<evidence type="ECO:0000313" key="3">
    <source>
        <dbReference type="Proteomes" id="UP000594749"/>
    </source>
</evidence>
<dbReference type="EMBL" id="CP063078">
    <property type="protein sequence ID" value="QOQ87760.1"/>
    <property type="molecule type" value="Genomic_DNA"/>
</dbReference>
<protein>
    <submittedName>
        <fullName evidence="2">Rod shape-determining protein MreC</fullName>
    </submittedName>
</protein>
<evidence type="ECO:0000259" key="1">
    <source>
        <dbReference type="Pfam" id="PF04085"/>
    </source>
</evidence>